<protein>
    <submittedName>
        <fullName evidence="2">Uncharacterized protein</fullName>
    </submittedName>
</protein>
<evidence type="ECO:0000313" key="3">
    <source>
        <dbReference type="Proteomes" id="UP000785679"/>
    </source>
</evidence>
<feature type="region of interest" description="Disordered" evidence="1">
    <location>
        <begin position="1"/>
        <end position="36"/>
    </location>
</feature>
<feature type="region of interest" description="Disordered" evidence="1">
    <location>
        <begin position="272"/>
        <end position="300"/>
    </location>
</feature>
<evidence type="ECO:0000313" key="2">
    <source>
        <dbReference type="EMBL" id="TNV80003.1"/>
    </source>
</evidence>
<dbReference type="Proteomes" id="UP000785679">
    <property type="component" value="Unassembled WGS sequence"/>
</dbReference>
<feature type="region of interest" description="Disordered" evidence="1">
    <location>
        <begin position="112"/>
        <end position="142"/>
    </location>
</feature>
<feature type="compositionally biased region" description="Basic and acidic residues" evidence="1">
    <location>
        <begin position="23"/>
        <end position="36"/>
    </location>
</feature>
<keyword evidence="3" id="KW-1185">Reference proteome</keyword>
<feature type="compositionally biased region" description="Polar residues" evidence="1">
    <location>
        <begin position="284"/>
        <end position="300"/>
    </location>
</feature>
<evidence type="ECO:0000256" key="1">
    <source>
        <dbReference type="SAM" id="MobiDB-lite"/>
    </source>
</evidence>
<organism evidence="2 3">
    <name type="scientific">Halteria grandinella</name>
    <dbReference type="NCBI Taxonomy" id="5974"/>
    <lineage>
        <taxon>Eukaryota</taxon>
        <taxon>Sar</taxon>
        <taxon>Alveolata</taxon>
        <taxon>Ciliophora</taxon>
        <taxon>Intramacronucleata</taxon>
        <taxon>Spirotrichea</taxon>
        <taxon>Stichotrichia</taxon>
        <taxon>Sporadotrichida</taxon>
        <taxon>Halteriidae</taxon>
        <taxon>Halteria</taxon>
    </lineage>
</organism>
<dbReference type="AlphaFoldDB" id="A0A8J8NR58"/>
<reference evidence="2" key="1">
    <citation type="submission" date="2019-06" db="EMBL/GenBank/DDBJ databases">
        <authorList>
            <person name="Zheng W."/>
        </authorList>
    </citation>
    <scope>NUCLEOTIDE SEQUENCE</scope>
    <source>
        <strain evidence="2">QDHG01</strain>
    </source>
</reference>
<comment type="caution">
    <text evidence="2">The sequence shown here is derived from an EMBL/GenBank/DDBJ whole genome shotgun (WGS) entry which is preliminary data.</text>
</comment>
<name>A0A8J8NR58_HALGN</name>
<dbReference type="EMBL" id="RRYP01008113">
    <property type="protein sequence ID" value="TNV80003.1"/>
    <property type="molecule type" value="Genomic_DNA"/>
</dbReference>
<accession>A0A8J8NR58</accession>
<proteinExistence type="predicted"/>
<feature type="compositionally biased region" description="Polar residues" evidence="1">
    <location>
        <begin position="1"/>
        <end position="22"/>
    </location>
</feature>
<gene>
    <name evidence="2" type="ORF">FGO68_gene4546</name>
</gene>
<sequence>MYLGTGLNQNQLDQHMSSSSQQDEIKPSSTHDEQRFKGLRFRIVKRKSSKLSLNNIHSQTSKLSDCGKPPQPTCGNLLQSKKNKSSIYVTGERAKFVETRYNENIRDQLFKRRASSTQTGTGLDSVIVPQPGEEEQDSKELKQDEGCIVRRISQVGSDSSQSQLSKNEPELKVEDVEQIYSDSKDNKDQLEFNNTQTSVRNSLLSHPLQLLSTNSVASLATDISHAPKPIKGLYQTIKPVTMAKLDLSNLQLQAPLSILHLKPPLPTLNLSSRSTLANPERPLSSRSNISNAKSTTSQKPIRSYLSTAEEMKDFLENKLKPVEGLFCVSNYYRNNYTLANQEVEESAHLSQTAILRQSQRSVSQKREPFKLGELLPHPSQCYLSIPATCLLDKGELAKWKRQKNALQPTVDMDSMRKNLTKRYYDPLKAASKGRSLSQQVSKKCLQDTVNTQPDNSKEDNNTPFTRYLNKRQNMLNEREFHSISQLRKMSNNQLFAKLDKQHQELENVRPLGEKFTTGCISKYASNLGGTKVNKESEARLKIREAAAYLRQRYDSAPR</sequence>